<feature type="compositionally biased region" description="Basic and acidic residues" evidence="1">
    <location>
        <begin position="61"/>
        <end position="71"/>
    </location>
</feature>
<dbReference type="Proteomes" id="UP000265703">
    <property type="component" value="Unassembled WGS sequence"/>
</dbReference>
<keyword evidence="3" id="KW-1185">Reference proteome</keyword>
<dbReference type="AlphaFoldDB" id="A0A397TMW6"/>
<reference evidence="2 3" key="1">
    <citation type="submission" date="2018-06" db="EMBL/GenBank/DDBJ databases">
        <title>Comparative genomics reveals the genomic features of Rhizophagus irregularis, R. cerebriforme, R. diaphanum and Gigaspora rosea, and their symbiotic lifestyle signature.</title>
        <authorList>
            <person name="Morin E."/>
            <person name="San Clemente H."/>
            <person name="Chen E.C.H."/>
            <person name="De La Providencia I."/>
            <person name="Hainaut M."/>
            <person name="Kuo A."/>
            <person name="Kohler A."/>
            <person name="Murat C."/>
            <person name="Tang N."/>
            <person name="Roy S."/>
            <person name="Loubradou J."/>
            <person name="Henrissat B."/>
            <person name="Grigoriev I.V."/>
            <person name="Corradi N."/>
            <person name="Roux C."/>
            <person name="Martin F.M."/>
        </authorList>
    </citation>
    <scope>NUCLEOTIDE SEQUENCE [LARGE SCALE GENOMIC DNA]</scope>
    <source>
        <strain evidence="2 3">DAOM 227022</strain>
    </source>
</reference>
<protein>
    <recommendedName>
        <fullName evidence="4">HMG box domain-containing protein</fullName>
    </recommendedName>
</protein>
<dbReference type="SUPFAM" id="SSF47095">
    <property type="entry name" value="HMG-box"/>
    <property type="match status" value="1"/>
</dbReference>
<sequence length="167" mass="20297">MLNEFFIYRKEFVRELKRRNLHPKQTKVSTLASISWHKQLPSVKDEYRRLARETERLFMIERQREASKTESNESSTDDSTSPTVPTFNNNYQISLPQNNILQNQIYDRTLPYNMHNYDYWHYNQMNQFHFNQYLSTPNYNFETFVPSQNLNLPSFQENNYLATNYSR</sequence>
<name>A0A397TMW6_9GLOM</name>
<comment type="caution">
    <text evidence="2">The sequence shown here is derived from an EMBL/GenBank/DDBJ whole genome shotgun (WGS) entry which is preliminary data.</text>
</comment>
<evidence type="ECO:0000256" key="1">
    <source>
        <dbReference type="SAM" id="MobiDB-lite"/>
    </source>
</evidence>
<feature type="region of interest" description="Disordered" evidence="1">
    <location>
        <begin position="61"/>
        <end position="89"/>
    </location>
</feature>
<evidence type="ECO:0008006" key="4">
    <source>
        <dbReference type="Google" id="ProtNLM"/>
    </source>
</evidence>
<dbReference type="Gene3D" id="1.10.30.10">
    <property type="entry name" value="High mobility group box domain"/>
    <property type="match status" value="1"/>
</dbReference>
<dbReference type="InterPro" id="IPR036910">
    <property type="entry name" value="HMG_box_dom_sf"/>
</dbReference>
<gene>
    <name evidence="2" type="ORF">C1645_747073</name>
</gene>
<dbReference type="EMBL" id="QKYT01000003">
    <property type="protein sequence ID" value="RIA99543.1"/>
    <property type="molecule type" value="Genomic_DNA"/>
</dbReference>
<feature type="compositionally biased region" description="Low complexity" evidence="1">
    <location>
        <begin position="72"/>
        <end position="86"/>
    </location>
</feature>
<evidence type="ECO:0000313" key="2">
    <source>
        <dbReference type="EMBL" id="RIA99543.1"/>
    </source>
</evidence>
<dbReference type="OrthoDB" id="2424994at2759"/>
<proteinExistence type="predicted"/>
<accession>A0A397TMW6</accession>
<evidence type="ECO:0000313" key="3">
    <source>
        <dbReference type="Proteomes" id="UP000265703"/>
    </source>
</evidence>
<organism evidence="2 3">
    <name type="scientific">Glomus cerebriforme</name>
    <dbReference type="NCBI Taxonomy" id="658196"/>
    <lineage>
        <taxon>Eukaryota</taxon>
        <taxon>Fungi</taxon>
        <taxon>Fungi incertae sedis</taxon>
        <taxon>Mucoromycota</taxon>
        <taxon>Glomeromycotina</taxon>
        <taxon>Glomeromycetes</taxon>
        <taxon>Glomerales</taxon>
        <taxon>Glomeraceae</taxon>
        <taxon>Glomus</taxon>
    </lineage>
</organism>